<keyword evidence="2" id="KW-1185">Reference proteome</keyword>
<evidence type="ECO:0000313" key="1">
    <source>
        <dbReference type="EMBL" id="KAJ0179282.1"/>
    </source>
</evidence>
<dbReference type="EMBL" id="CM034394">
    <property type="protein sequence ID" value="KAJ0179282.1"/>
    <property type="molecule type" value="Genomic_DNA"/>
</dbReference>
<dbReference type="Proteomes" id="UP000824533">
    <property type="component" value="Linkage Group LG08"/>
</dbReference>
<reference evidence="1 2" key="1">
    <citation type="journal article" date="2021" name="Front. Genet.">
        <title>Chromosome-Level Genome Assembly Reveals Significant Gene Expansion in the Toll and IMD Signaling Pathways of Dendrolimus kikuchii.</title>
        <authorList>
            <person name="Zhou J."/>
            <person name="Wu P."/>
            <person name="Xiong Z."/>
            <person name="Liu N."/>
            <person name="Zhao N."/>
            <person name="Ji M."/>
            <person name="Qiu Y."/>
            <person name="Yang B."/>
        </authorList>
    </citation>
    <scope>NUCLEOTIDE SEQUENCE [LARGE SCALE GENOMIC DNA]</scope>
    <source>
        <strain evidence="1">Ann1</strain>
    </source>
</reference>
<proteinExistence type="predicted"/>
<comment type="caution">
    <text evidence="1">The sequence shown here is derived from an EMBL/GenBank/DDBJ whole genome shotgun (WGS) entry which is preliminary data.</text>
</comment>
<organism evidence="1 2">
    <name type="scientific">Dendrolimus kikuchii</name>
    <dbReference type="NCBI Taxonomy" id="765133"/>
    <lineage>
        <taxon>Eukaryota</taxon>
        <taxon>Metazoa</taxon>
        <taxon>Ecdysozoa</taxon>
        <taxon>Arthropoda</taxon>
        <taxon>Hexapoda</taxon>
        <taxon>Insecta</taxon>
        <taxon>Pterygota</taxon>
        <taxon>Neoptera</taxon>
        <taxon>Endopterygota</taxon>
        <taxon>Lepidoptera</taxon>
        <taxon>Glossata</taxon>
        <taxon>Ditrysia</taxon>
        <taxon>Bombycoidea</taxon>
        <taxon>Lasiocampidae</taxon>
        <taxon>Dendrolimus</taxon>
    </lineage>
</organism>
<evidence type="ECO:0000313" key="2">
    <source>
        <dbReference type="Proteomes" id="UP000824533"/>
    </source>
</evidence>
<name>A0ACC1D608_9NEOP</name>
<protein>
    <submittedName>
        <fullName evidence="1">Uncharacterized protein</fullName>
    </submittedName>
</protein>
<accession>A0ACC1D608</accession>
<gene>
    <name evidence="1" type="ORF">K1T71_004994</name>
</gene>
<sequence length="152" mass="16603">MGVNERYGIGSGGPSGVVPEWSAHTNSRSSEEHSNSNQAGLKGYVRRGPRFSLQLRLRTAPRGQELNKWIKRSNRHPKPSARVVRIRQASTVSCGTIGRRRYGVGYDVFEGSFRAGKSVVVAGLSTEGARRPSCRNATAELKRRAPPASRVS</sequence>